<accession>A0A0A8YGR8</accession>
<sequence length="9" mass="1081">MFHAVCNFI</sequence>
<proteinExistence type="predicted"/>
<organism evidence="1">
    <name type="scientific">Arundo donax</name>
    <name type="common">Giant reed</name>
    <name type="synonym">Donax arundinaceus</name>
    <dbReference type="NCBI Taxonomy" id="35708"/>
    <lineage>
        <taxon>Eukaryota</taxon>
        <taxon>Viridiplantae</taxon>
        <taxon>Streptophyta</taxon>
        <taxon>Embryophyta</taxon>
        <taxon>Tracheophyta</taxon>
        <taxon>Spermatophyta</taxon>
        <taxon>Magnoliopsida</taxon>
        <taxon>Liliopsida</taxon>
        <taxon>Poales</taxon>
        <taxon>Poaceae</taxon>
        <taxon>PACMAD clade</taxon>
        <taxon>Arundinoideae</taxon>
        <taxon>Arundineae</taxon>
        <taxon>Arundo</taxon>
    </lineage>
</organism>
<name>A0A0A8YGR8_ARUDO</name>
<evidence type="ECO:0000313" key="1">
    <source>
        <dbReference type="EMBL" id="JAD24510.1"/>
    </source>
</evidence>
<reference evidence="1" key="1">
    <citation type="submission" date="2014-09" db="EMBL/GenBank/DDBJ databases">
        <authorList>
            <person name="Magalhaes I.L.F."/>
            <person name="Oliveira U."/>
            <person name="Santos F.R."/>
            <person name="Vidigal T.H.D.A."/>
            <person name="Brescovit A.D."/>
            <person name="Santos A.J."/>
        </authorList>
    </citation>
    <scope>NUCLEOTIDE SEQUENCE</scope>
    <source>
        <tissue evidence="1">Shoot tissue taken approximately 20 cm above the soil surface</tissue>
    </source>
</reference>
<reference evidence="1" key="2">
    <citation type="journal article" date="2015" name="Data Brief">
        <title>Shoot transcriptome of the giant reed, Arundo donax.</title>
        <authorList>
            <person name="Barrero R.A."/>
            <person name="Guerrero F.D."/>
            <person name="Moolhuijzen P."/>
            <person name="Goolsby J.A."/>
            <person name="Tidwell J."/>
            <person name="Bellgard S.E."/>
            <person name="Bellgard M.I."/>
        </authorList>
    </citation>
    <scope>NUCLEOTIDE SEQUENCE</scope>
    <source>
        <tissue evidence="1">Shoot tissue taken approximately 20 cm above the soil surface</tissue>
    </source>
</reference>
<dbReference type="EMBL" id="GBRH01273385">
    <property type="protein sequence ID" value="JAD24510.1"/>
    <property type="molecule type" value="Transcribed_RNA"/>
</dbReference>
<protein>
    <submittedName>
        <fullName evidence="1">Uncharacterized protein</fullName>
    </submittedName>
</protein>